<dbReference type="EMBL" id="GL377583">
    <property type="protein sequence ID" value="EFJ26816.1"/>
    <property type="molecule type" value="Genomic_DNA"/>
</dbReference>
<dbReference type="KEGG" id="smo:SELMODRAFT_449161"/>
<evidence type="ECO:0000256" key="2">
    <source>
        <dbReference type="ARBA" id="ARBA00004906"/>
    </source>
</evidence>
<dbReference type="SMART" id="SM00184">
    <property type="entry name" value="RING"/>
    <property type="match status" value="1"/>
</dbReference>
<evidence type="ECO:0000259" key="14">
    <source>
        <dbReference type="PROSITE" id="PS50089"/>
    </source>
</evidence>
<evidence type="ECO:0000313" key="17">
    <source>
        <dbReference type="Proteomes" id="UP000001514"/>
    </source>
</evidence>
<accession>D8RM20</accession>
<evidence type="ECO:0000256" key="13">
    <source>
        <dbReference type="SAM" id="Phobius"/>
    </source>
</evidence>
<evidence type="ECO:0000256" key="11">
    <source>
        <dbReference type="ARBA" id="ARBA00024209"/>
    </source>
</evidence>
<dbReference type="AlphaFoldDB" id="D8RM20"/>
<reference evidence="16 17" key="1">
    <citation type="journal article" date="2011" name="Science">
        <title>The Selaginella genome identifies genetic changes associated with the evolution of vascular plants.</title>
        <authorList>
            <person name="Banks J.A."/>
            <person name="Nishiyama T."/>
            <person name="Hasebe M."/>
            <person name="Bowman J.L."/>
            <person name="Gribskov M."/>
            <person name="dePamphilis C."/>
            <person name="Albert V.A."/>
            <person name="Aono N."/>
            <person name="Aoyama T."/>
            <person name="Ambrose B.A."/>
            <person name="Ashton N.W."/>
            <person name="Axtell M.J."/>
            <person name="Barker E."/>
            <person name="Barker M.S."/>
            <person name="Bennetzen J.L."/>
            <person name="Bonawitz N.D."/>
            <person name="Chapple C."/>
            <person name="Cheng C."/>
            <person name="Correa L.G."/>
            <person name="Dacre M."/>
            <person name="DeBarry J."/>
            <person name="Dreyer I."/>
            <person name="Elias M."/>
            <person name="Engstrom E.M."/>
            <person name="Estelle M."/>
            <person name="Feng L."/>
            <person name="Finet C."/>
            <person name="Floyd S.K."/>
            <person name="Frommer W.B."/>
            <person name="Fujita T."/>
            <person name="Gramzow L."/>
            <person name="Gutensohn M."/>
            <person name="Harholt J."/>
            <person name="Hattori M."/>
            <person name="Heyl A."/>
            <person name="Hirai T."/>
            <person name="Hiwatashi Y."/>
            <person name="Ishikawa M."/>
            <person name="Iwata M."/>
            <person name="Karol K.G."/>
            <person name="Koehler B."/>
            <person name="Kolukisaoglu U."/>
            <person name="Kubo M."/>
            <person name="Kurata T."/>
            <person name="Lalonde S."/>
            <person name="Li K."/>
            <person name="Li Y."/>
            <person name="Litt A."/>
            <person name="Lyons E."/>
            <person name="Manning G."/>
            <person name="Maruyama T."/>
            <person name="Michael T.P."/>
            <person name="Mikami K."/>
            <person name="Miyazaki S."/>
            <person name="Morinaga S."/>
            <person name="Murata T."/>
            <person name="Mueller-Roeber B."/>
            <person name="Nelson D.R."/>
            <person name="Obara M."/>
            <person name="Oguri Y."/>
            <person name="Olmstead R.G."/>
            <person name="Onodera N."/>
            <person name="Petersen B.L."/>
            <person name="Pils B."/>
            <person name="Prigge M."/>
            <person name="Rensing S.A."/>
            <person name="Riano-Pachon D.M."/>
            <person name="Roberts A.W."/>
            <person name="Sato Y."/>
            <person name="Scheller H.V."/>
            <person name="Schulz B."/>
            <person name="Schulz C."/>
            <person name="Shakirov E.V."/>
            <person name="Shibagaki N."/>
            <person name="Shinohara N."/>
            <person name="Shippen D.E."/>
            <person name="Soerensen I."/>
            <person name="Sotooka R."/>
            <person name="Sugimoto N."/>
            <person name="Sugita M."/>
            <person name="Sumikawa N."/>
            <person name="Tanurdzic M."/>
            <person name="Theissen G."/>
            <person name="Ulvskov P."/>
            <person name="Wakazuki S."/>
            <person name="Weng J.K."/>
            <person name="Willats W.W."/>
            <person name="Wipf D."/>
            <person name="Wolf P.G."/>
            <person name="Yang L."/>
            <person name="Zimmer A.D."/>
            <person name="Zhu Q."/>
            <person name="Mitros T."/>
            <person name="Hellsten U."/>
            <person name="Loque D."/>
            <person name="Otillar R."/>
            <person name="Salamov A."/>
            <person name="Schmutz J."/>
            <person name="Shapiro H."/>
            <person name="Lindquist E."/>
            <person name="Lucas S."/>
            <person name="Rokhsar D."/>
            <person name="Grigoriev I.V."/>
        </authorList>
    </citation>
    <scope>NUCLEOTIDE SEQUENCE [LARGE SCALE GENOMIC DNA]</scope>
</reference>
<evidence type="ECO:0000256" key="9">
    <source>
        <dbReference type="ARBA" id="ARBA00022989"/>
    </source>
</evidence>
<keyword evidence="4 13" id="KW-0812">Transmembrane</keyword>
<dbReference type="Gene3D" id="3.30.40.10">
    <property type="entry name" value="Zinc/RING finger domain, C3HC4 (zinc finger)"/>
    <property type="match status" value="1"/>
</dbReference>
<protein>
    <recommendedName>
        <fullName evidence="14">RING-type domain-containing protein</fullName>
    </recommendedName>
</protein>
<gene>
    <name evidence="16" type="ORF">SELMODRAFT_412609</name>
    <name evidence="15" type="ORF">SELMODRAFT_449161</name>
</gene>
<sequence length="223" mass="24287">MADWSSGGSISSFAWPPFPSNGMEDGQWPPWPGAGTGNNNFFGWQGFGFASPRRNDGLGAGTIILVAVLVTGFSLMTLLLLRLWFCGCSQDDDARRAGNSQPAIANKLAIGLRRDVIESFQVVNYKALVAMRGRESSSSAPGEGECCCPVCLIDFGEEDKRIRVLPGCGHGFHTECIDMWLFSHTSCPVCRRELLPPSPSSSARRDDRVVVIEIPQIHPQERG</sequence>
<evidence type="ECO:0000313" key="15">
    <source>
        <dbReference type="EMBL" id="EFJ05380.1"/>
    </source>
</evidence>
<evidence type="ECO:0000256" key="5">
    <source>
        <dbReference type="ARBA" id="ARBA00022723"/>
    </source>
</evidence>
<dbReference type="SUPFAM" id="SSF57850">
    <property type="entry name" value="RING/U-box"/>
    <property type="match status" value="1"/>
</dbReference>
<keyword evidence="17" id="KW-1185">Reference proteome</keyword>
<evidence type="ECO:0000256" key="6">
    <source>
        <dbReference type="ARBA" id="ARBA00022771"/>
    </source>
</evidence>
<dbReference type="GO" id="GO:0016740">
    <property type="term" value="F:transferase activity"/>
    <property type="evidence" value="ECO:0007669"/>
    <property type="project" value="UniProtKB-KW"/>
</dbReference>
<organism evidence="17">
    <name type="scientific">Selaginella moellendorffii</name>
    <name type="common">Spikemoss</name>
    <dbReference type="NCBI Taxonomy" id="88036"/>
    <lineage>
        <taxon>Eukaryota</taxon>
        <taxon>Viridiplantae</taxon>
        <taxon>Streptophyta</taxon>
        <taxon>Embryophyta</taxon>
        <taxon>Tracheophyta</taxon>
        <taxon>Lycopodiopsida</taxon>
        <taxon>Selaginellales</taxon>
        <taxon>Selaginellaceae</taxon>
        <taxon>Selaginella</taxon>
    </lineage>
</organism>
<dbReference type="PANTHER" id="PTHR45768:SF18">
    <property type="entry name" value="RING-H2 FINGER PROTEIN ATL47-RELATED"/>
    <property type="match status" value="1"/>
</dbReference>
<dbReference type="Proteomes" id="UP000001514">
    <property type="component" value="Unassembled WGS sequence"/>
</dbReference>
<keyword evidence="10 13" id="KW-0472">Membrane</keyword>
<evidence type="ECO:0000256" key="10">
    <source>
        <dbReference type="ARBA" id="ARBA00023136"/>
    </source>
</evidence>
<keyword evidence="3" id="KW-0808">Transferase</keyword>
<dbReference type="InParanoid" id="D8RM20"/>
<dbReference type="InterPro" id="IPR001841">
    <property type="entry name" value="Znf_RING"/>
</dbReference>
<keyword evidence="6 12" id="KW-0863">Zinc-finger</keyword>
<comment type="subcellular location">
    <subcellularLocation>
        <location evidence="1">Membrane</location>
        <topology evidence="1">Single-pass membrane protein</topology>
    </subcellularLocation>
</comment>
<dbReference type="GO" id="GO:0016020">
    <property type="term" value="C:membrane"/>
    <property type="evidence" value="ECO:0007669"/>
    <property type="project" value="UniProtKB-SubCell"/>
</dbReference>
<dbReference type="GO" id="GO:0008270">
    <property type="term" value="F:zinc ion binding"/>
    <property type="evidence" value="ECO:0007669"/>
    <property type="project" value="UniProtKB-KW"/>
</dbReference>
<dbReference type="PROSITE" id="PS50089">
    <property type="entry name" value="ZF_RING_2"/>
    <property type="match status" value="1"/>
</dbReference>
<dbReference type="Gramene" id="EFJ05380">
    <property type="protein sequence ID" value="EFJ05380"/>
    <property type="gene ID" value="SELMODRAFT_449161"/>
</dbReference>
<evidence type="ECO:0000256" key="8">
    <source>
        <dbReference type="ARBA" id="ARBA00022833"/>
    </source>
</evidence>
<dbReference type="KEGG" id="smo:SELMODRAFT_412609"/>
<evidence type="ECO:0000313" key="16">
    <source>
        <dbReference type="EMBL" id="EFJ26816.1"/>
    </source>
</evidence>
<evidence type="ECO:0000256" key="7">
    <source>
        <dbReference type="ARBA" id="ARBA00022786"/>
    </source>
</evidence>
<feature type="transmembrane region" description="Helical" evidence="13">
    <location>
        <begin position="63"/>
        <end position="85"/>
    </location>
</feature>
<comment type="similarity">
    <text evidence="11">Belongs to the RING-type zinc finger family. ATL subfamily.</text>
</comment>
<keyword evidence="9 13" id="KW-1133">Transmembrane helix</keyword>
<dbReference type="EMBL" id="GL377727">
    <property type="protein sequence ID" value="EFJ05380.1"/>
    <property type="molecule type" value="Genomic_DNA"/>
</dbReference>
<dbReference type="OrthoDB" id="8062037at2759"/>
<dbReference type="Pfam" id="PF13639">
    <property type="entry name" value="zf-RING_2"/>
    <property type="match status" value="1"/>
</dbReference>
<dbReference type="InterPro" id="IPR013083">
    <property type="entry name" value="Znf_RING/FYVE/PHD"/>
</dbReference>
<comment type="pathway">
    <text evidence="2">Protein modification; protein ubiquitination.</text>
</comment>
<feature type="domain" description="RING-type" evidence="14">
    <location>
        <begin position="148"/>
        <end position="191"/>
    </location>
</feature>
<dbReference type="HOGENOM" id="CLU_1241915_0_0_1"/>
<dbReference type="eggNOG" id="KOG0800">
    <property type="taxonomic scope" value="Eukaryota"/>
</dbReference>
<evidence type="ECO:0000256" key="1">
    <source>
        <dbReference type="ARBA" id="ARBA00004167"/>
    </source>
</evidence>
<dbReference type="Gramene" id="EFJ26816">
    <property type="protein sequence ID" value="EFJ26816"/>
    <property type="gene ID" value="SELMODRAFT_412609"/>
</dbReference>
<keyword evidence="8" id="KW-0862">Zinc</keyword>
<keyword evidence="5" id="KW-0479">Metal-binding</keyword>
<evidence type="ECO:0000256" key="4">
    <source>
        <dbReference type="ARBA" id="ARBA00022692"/>
    </source>
</evidence>
<evidence type="ECO:0000256" key="3">
    <source>
        <dbReference type="ARBA" id="ARBA00022679"/>
    </source>
</evidence>
<proteinExistence type="inferred from homology"/>
<name>D8RM20_SELML</name>
<dbReference type="CDD" id="cd16461">
    <property type="entry name" value="RING-H2_EL5-like"/>
    <property type="match status" value="1"/>
</dbReference>
<keyword evidence="7" id="KW-0833">Ubl conjugation pathway</keyword>
<dbReference type="PANTHER" id="PTHR45768">
    <property type="entry name" value="E3 UBIQUITIN-PROTEIN LIGASE RNF13-LIKE"/>
    <property type="match status" value="1"/>
</dbReference>
<evidence type="ECO:0000256" key="12">
    <source>
        <dbReference type="PROSITE-ProRule" id="PRU00175"/>
    </source>
</evidence>